<gene>
    <name evidence="1" type="ORF">DPMN_104511</name>
</gene>
<dbReference type="PROSITE" id="PS51257">
    <property type="entry name" value="PROKAR_LIPOPROTEIN"/>
    <property type="match status" value="1"/>
</dbReference>
<proteinExistence type="predicted"/>
<accession>A0A9D4H7X6</accession>
<sequence length="78" mass="8791">MLKLMPLPHSYISVQGCTFPADFKGAWTTTVDGEILVNATHVFNYPIVSRTSGQPFKAGYSRMNFSCVEKQDSKYLLR</sequence>
<comment type="caution">
    <text evidence="1">The sequence shown here is derived from an EMBL/GenBank/DDBJ whole genome shotgun (WGS) entry which is preliminary data.</text>
</comment>
<evidence type="ECO:0000313" key="1">
    <source>
        <dbReference type="EMBL" id="KAH3831249.1"/>
    </source>
</evidence>
<dbReference type="AlphaFoldDB" id="A0A9D4H7X6"/>
<dbReference type="Proteomes" id="UP000828390">
    <property type="component" value="Unassembled WGS sequence"/>
</dbReference>
<reference evidence="1" key="2">
    <citation type="submission" date="2020-11" db="EMBL/GenBank/DDBJ databases">
        <authorList>
            <person name="McCartney M.A."/>
            <person name="Auch B."/>
            <person name="Kono T."/>
            <person name="Mallez S."/>
            <person name="Becker A."/>
            <person name="Gohl D.M."/>
            <person name="Silverstein K.A.T."/>
            <person name="Koren S."/>
            <person name="Bechman K.B."/>
            <person name="Herman A."/>
            <person name="Abrahante J.E."/>
            <person name="Garbe J."/>
        </authorList>
    </citation>
    <scope>NUCLEOTIDE SEQUENCE</scope>
    <source>
        <strain evidence="1">Duluth1</strain>
        <tissue evidence="1">Whole animal</tissue>
    </source>
</reference>
<keyword evidence="2" id="KW-1185">Reference proteome</keyword>
<organism evidence="1 2">
    <name type="scientific">Dreissena polymorpha</name>
    <name type="common">Zebra mussel</name>
    <name type="synonym">Mytilus polymorpha</name>
    <dbReference type="NCBI Taxonomy" id="45954"/>
    <lineage>
        <taxon>Eukaryota</taxon>
        <taxon>Metazoa</taxon>
        <taxon>Spiralia</taxon>
        <taxon>Lophotrochozoa</taxon>
        <taxon>Mollusca</taxon>
        <taxon>Bivalvia</taxon>
        <taxon>Autobranchia</taxon>
        <taxon>Heteroconchia</taxon>
        <taxon>Euheterodonta</taxon>
        <taxon>Imparidentia</taxon>
        <taxon>Neoheterodontei</taxon>
        <taxon>Myida</taxon>
        <taxon>Dreissenoidea</taxon>
        <taxon>Dreissenidae</taxon>
        <taxon>Dreissena</taxon>
    </lineage>
</organism>
<evidence type="ECO:0000313" key="2">
    <source>
        <dbReference type="Proteomes" id="UP000828390"/>
    </source>
</evidence>
<protein>
    <submittedName>
        <fullName evidence="1">Uncharacterized protein</fullName>
    </submittedName>
</protein>
<name>A0A9D4H7X6_DREPO</name>
<dbReference type="EMBL" id="JAIWYP010000004">
    <property type="protein sequence ID" value="KAH3831249.1"/>
    <property type="molecule type" value="Genomic_DNA"/>
</dbReference>
<reference evidence="1" key="1">
    <citation type="journal article" date="2019" name="bioRxiv">
        <title>The Genome of the Zebra Mussel, Dreissena polymorpha: A Resource for Invasive Species Research.</title>
        <authorList>
            <person name="McCartney M.A."/>
            <person name="Auch B."/>
            <person name="Kono T."/>
            <person name="Mallez S."/>
            <person name="Zhang Y."/>
            <person name="Obille A."/>
            <person name="Becker A."/>
            <person name="Abrahante J.E."/>
            <person name="Garbe J."/>
            <person name="Badalamenti J.P."/>
            <person name="Herman A."/>
            <person name="Mangelson H."/>
            <person name="Liachko I."/>
            <person name="Sullivan S."/>
            <person name="Sone E.D."/>
            <person name="Koren S."/>
            <person name="Silverstein K.A.T."/>
            <person name="Beckman K.B."/>
            <person name="Gohl D.M."/>
        </authorList>
    </citation>
    <scope>NUCLEOTIDE SEQUENCE</scope>
    <source>
        <strain evidence="1">Duluth1</strain>
        <tissue evidence="1">Whole animal</tissue>
    </source>
</reference>